<keyword evidence="2" id="KW-1185">Reference proteome</keyword>
<evidence type="ECO:0000313" key="2">
    <source>
        <dbReference type="Proteomes" id="UP000658793"/>
    </source>
</evidence>
<gene>
    <name evidence="1" type="ORF">GCM10008015_26580</name>
</gene>
<reference evidence="2" key="1">
    <citation type="journal article" date="2019" name="Int. J. Syst. Evol. Microbiol.">
        <title>The Global Catalogue of Microorganisms (GCM) 10K type strain sequencing project: providing services to taxonomists for standard genome sequencing and annotation.</title>
        <authorList>
            <consortium name="The Broad Institute Genomics Platform"/>
            <consortium name="The Broad Institute Genome Sequencing Center for Infectious Disease"/>
            <person name="Wu L."/>
            <person name="Ma J."/>
        </authorList>
    </citation>
    <scope>NUCLEOTIDE SEQUENCE [LARGE SCALE GENOMIC DNA]</scope>
    <source>
        <strain evidence="2">CGMCC 1.12811</strain>
    </source>
</reference>
<dbReference type="Proteomes" id="UP000658793">
    <property type="component" value="Unassembled WGS sequence"/>
</dbReference>
<accession>A0ABQ1HQ39</accession>
<proteinExistence type="predicted"/>
<evidence type="ECO:0000313" key="1">
    <source>
        <dbReference type="EMBL" id="GGA84475.1"/>
    </source>
</evidence>
<comment type="caution">
    <text evidence="1">The sequence shown here is derived from an EMBL/GenBank/DDBJ whole genome shotgun (WGS) entry which is preliminary data.</text>
</comment>
<name>A0ABQ1HQ39_9FLAO</name>
<protein>
    <submittedName>
        <fullName evidence="1">Uncharacterized protein</fullName>
    </submittedName>
</protein>
<dbReference type="EMBL" id="BMGA01000008">
    <property type="protein sequence ID" value="GGA84475.1"/>
    <property type="molecule type" value="Genomic_DNA"/>
</dbReference>
<organism evidence="1 2">
    <name type="scientific">Flavobacterium palustre</name>
    <dbReference type="NCBI Taxonomy" id="1476463"/>
    <lineage>
        <taxon>Bacteria</taxon>
        <taxon>Pseudomonadati</taxon>
        <taxon>Bacteroidota</taxon>
        <taxon>Flavobacteriia</taxon>
        <taxon>Flavobacteriales</taxon>
        <taxon>Flavobacteriaceae</taxon>
        <taxon>Flavobacterium</taxon>
    </lineage>
</organism>
<sequence>MNIEQISQRLQDLHTVLWYCSDMQKEGRIYVFRVGERILINQERAALFSQLSRYYGENRPEDVRTYELPTHIEAKVKFTLERIETTRWGTFQEIK</sequence>